<proteinExistence type="predicted"/>
<evidence type="ECO:0000256" key="1">
    <source>
        <dbReference type="SAM" id="MobiDB-lite"/>
    </source>
</evidence>
<gene>
    <name evidence="2" type="ORF">OEZ85_007264</name>
</gene>
<dbReference type="EMBL" id="CP126211">
    <property type="protein sequence ID" value="WIA13711.1"/>
    <property type="molecule type" value="Genomic_DNA"/>
</dbReference>
<keyword evidence="3" id="KW-1185">Reference proteome</keyword>
<evidence type="ECO:0000313" key="2">
    <source>
        <dbReference type="EMBL" id="WIA13711.1"/>
    </source>
</evidence>
<evidence type="ECO:0000313" key="3">
    <source>
        <dbReference type="Proteomes" id="UP001244341"/>
    </source>
</evidence>
<name>A0ABY8U188_TETOB</name>
<organism evidence="2 3">
    <name type="scientific">Tetradesmus obliquus</name>
    <name type="common">Green alga</name>
    <name type="synonym">Acutodesmus obliquus</name>
    <dbReference type="NCBI Taxonomy" id="3088"/>
    <lineage>
        <taxon>Eukaryota</taxon>
        <taxon>Viridiplantae</taxon>
        <taxon>Chlorophyta</taxon>
        <taxon>core chlorophytes</taxon>
        <taxon>Chlorophyceae</taxon>
        <taxon>CS clade</taxon>
        <taxon>Sphaeropleales</taxon>
        <taxon>Scenedesmaceae</taxon>
        <taxon>Tetradesmus</taxon>
    </lineage>
</organism>
<accession>A0ABY8U188</accession>
<protein>
    <submittedName>
        <fullName evidence="2">Uncharacterized protein</fullName>
    </submittedName>
</protein>
<reference evidence="2 3" key="1">
    <citation type="submission" date="2023-05" db="EMBL/GenBank/DDBJ databases">
        <title>A 100% complete, gapless, phased diploid assembly of the Scenedesmus obliquus UTEX 3031 genome.</title>
        <authorList>
            <person name="Biondi T.C."/>
            <person name="Hanschen E.R."/>
            <person name="Kwon T."/>
            <person name="Eng W."/>
            <person name="Kruse C.P.S."/>
            <person name="Koehler S.I."/>
            <person name="Kunde Y."/>
            <person name="Gleasner C.D."/>
            <person name="You Mak K.T."/>
            <person name="Polle J."/>
            <person name="Hovde B.T."/>
            <person name="Starkenburg S.R."/>
        </authorList>
    </citation>
    <scope>NUCLEOTIDE SEQUENCE [LARGE SCALE GENOMIC DNA]</scope>
    <source>
        <strain evidence="2 3">DOE0152z</strain>
    </source>
</reference>
<sequence>MQLIRHEKPLVERAGANARSSFDAEYCINLPLAARAQLSRAIITDTLQALPVPPERVSNVQEPVVLMHQVDAHSMDVRIVHSFTANFDDPLEQVYARAVAAKQEAAAAAAAAVAAASRERGGHAQQQQQQHSRRCCRQQQQGG</sequence>
<dbReference type="Proteomes" id="UP001244341">
    <property type="component" value="Chromosome 4b"/>
</dbReference>
<feature type="region of interest" description="Disordered" evidence="1">
    <location>
        <begin position="115"/>
        <end position="143"/>
    </location>
</feature>